<proteinExistence type="inferred from homology"/>
<gene>
    <name evidence="6" type="ORF">EYB53_016545</name>
</gene>
<dbReference type="PANTHER" id="PTHR43140:SF1">
    <property type="entry name" value="TYPE I RESTRICTION ENZYME ECOKI SPECIFICITY SUBUNIT"/>
    <property type="match status" value="1"/>
</dbReference>
<evidence type="ECO:0000256" key="4">
    <source>
        <dbReference type="ARBA" id="ARBA00038652"/>
    </source>
</evidence>
<dbReference type="EC" id="3.1.21.-" evidence="6"/>
<comment type="caution">
    <text evidence="6">The sequence shown here is derived from an EMBL/GenBank/DDBJ whole genome shotgun (WGS) entry which is preliminary data.</text>
</comment>
<dbReference type="CDD" id="cd17260">
    <property type="entry name" value="RMtype1_S_EcoEI-TRD1-CR1_like"/>
    <property type="match status" value="1"/>
</dbReference>
<protein>
    <submittedName>
        <fullName evidence="6">Restriction endonuclease subunit S</fullName>
        <ecNumber evidence="6">3.1.21.-</ecNumber>
    </submittedName>
</protein>
<keyword evidence="7" id="KW-1185">Reference proteome</keyword>
<evidence type="ECO:0000256" key="1">
    <source>
        <dbReference type="ARBA" id="ARBA00010923"/>
    </source>
</evidence>
<sequence length="584" mass="64734">MNTDLLLTHYQRIADAPDAVARLRRFILDLAVRGKLVPQDPSDEPAGELLKRITAEKARLVEAGLARKPKGYPSLAEEDIPYPLPTKWAWSQIAEIGILSPRNEAPDDTEASFVPMPMVPAEYGAANKHEVRLWGDIKRGYTHFADGDVGLAKITPCFENGKSTVFRNLMGGFGSGTTELHIVRPLFVNPDYILIHLKSPQFIDTGIPKMTGTAGQKRVSGEYFASSPFPLPPLAEQRRIVAKVDELMALCDALEAERAAREATRDRLAAASLARLHRPDPDPLRFRADAAFALEHLAALSARADQVPALRRVILDLAVRGKLVPQDPSDEPAGELLKRLAKAKTLCFKAEGLRERSPVQPLTRDTVPFEYPDCWEIPSFDDVFVIVSGVTKGQKLPPDDRIEVPYLRVANVQRGFLDLSVVKTITVKRGDAIRFRLKYGDILMTEGGDWDKLGRTAVWDGEVSHCIHQNHVFRVRPPSEEINPRWVMIYTNSINGRAYFEDAAKQTTNLASINMTQLRGCPLPLPPLAEQHRIVAKVDELMALCDALEARLGAAEATRGRLLEALLHTAVAPEEPGPVADRRE</sequence>
<dbReference type="InterPro" id="IPR000055">
    <property type="entry name" value="Restrct_endonuc_typeI_TRD"/>
</dbReference>
<comment type="subunit">
    <text evidence="4">The methyltransferase is composed of M and S polypeptides.</text>
</comment>
<evidence type="ECO:0000313" key="6">
    <source>
        <dbReference type="EMBL" id="MBP1467324.1"/>
    </source>
</evidence>
<keyword evidence="2" id="KW-0680">Restriction system</keyword>
<feature type="domain" description="Type I restriction modification DNA specificity" evidence="5">
    <location>
        <begin position="373"/>
        <end position="551"/>
    </location>
</feature>
<evidence type="ECO:0000256" key="3">
    <source>
        <dbReference type="ARBA" id="ARBA00023125"/>
    </source>
</evidence>
<accession>A0ABS4DDB9</accession>
<keyword evidence="6" id="KW-0378">Hydrolase</keyword>
<evidence type="ECO:0000313" key="7">
    <source>
        <dbReference type="Proteomes" id="UP001193081"/>
    </source>
</evidence>
<organism evidence="6 7">
    <name type="scientific">Candidatus Chloroploca mongolica</name>
    <dbReference type="NCBI Taxonomy" id="2528176"/>
    <lineage>
        <taxon>Bacteria</taxon>
        <taxon>Bacillati</taxon>
        <taxon>Chloroflexota</taxon>
        <taxon>Chloroflexia</taxon>
        <taxon>Chloroflexales</taxon>
        <taxon>Chloroflexineae</taxon>
        <taxon>Oscillochloridaceae</taxon>
        <taxon>Candidatus Chloroploca</taxon>
    </lineage>
</organism>
<dbReference type="PANTHER" id="PTHR43140">
    <property type="entry name" value="TYPE-1 RESTRICTION ENZYME ECOKI SPECIFICITY PROTEIN"/>
    <property type="match status" value="1"/>
</dbReference>
<dbReference type="GO" id="GO:0016787">
    <property type="term" value="F:hydrolase activity"/>
    <property type="evidence" value="ECO:0007669"/>
    <property type="project" value="UniProtKB-KW"/>
</dbReference>
<dbReference type="SUPFAM" id="SSF116734">
    <property type="entry name" value="DNA methylase specificity domain"/>
    <property type="match status" value="2"/>
</dbReference>
<keyword evidence="6" id="KW-0540">Nuclease</keyword>
<dbReference type="GO" id="GO:0004519">
    <property type="term" value="F:endonuclease activity"/>
    <property type="evidence" value="ECO:0007669"/>
    <property type="project" value="UniProtKB-KW"/>
</dbReference>
<comment type="similarity">
    <text evidence="1">Belongs to the type-I restriction system S methylase family.</text>
</comment>
<keyword evidence="6" id="KW-0255">Endonuclease</keyword>
<dbReference type="InterPro" id="IPR051212">
    <property type="entry name" value="Type-I_RE_S_subunit"/>
</dbReference>
<keyword evidence="3" id="KW-0238">DNA-binding</keyword>
<dbReference type="EMBL" id="SIJK02000032">
    <property type="protein sequence ID" value="MBP1467324.1"/>
    <property type="molecule type" value="Genomic_DNA"/>
</dbReference>
<dbReference type="Gene3D" id="3.90.220.20">
    <property type="entry name" value="DNA methylase specificity domains"/>
    <property type="match status" value="2"/>
</dbReference>
<reference evidence="6 7" key="1">
    <citation type="submission" date="2021-03" db="EMBL/GenBank/DDBJ databases">
        <authorList>
            <person name="Grouzdev D.S."/>
        </authorList>
    </citation>
    <scope>NUCLEOTIDE SEQUENCE [LARGE SCALE GENOMIC DNA]</scope>
    <source>
        <strain evidence="6 7">M50-1</strain>
    </source>
</reference>
<dbReference type="CDD" id="cd17253">
    <property type="entry name" value="RMtype1_S_Eco933I-TRD2-CR2_like"/>
    <property type="match status" value="1"/>
</dbReference>
<dbReference type="InterPro" id="IPR044946">
    <property type="entry name" value="Restrct_endonuc_typeI_TRD_sf"/>
</dbReference>
<evidence type="ECO:0000256" key="2">
    <source>
        <dbReference type="ARBA" id="ARBA00022747"/>
    </source>
</evidence>
<name>A0ABS4DDB9_9CHLR</name>
<dbReference type="Proteomes" id="UP001193081">
    <property type="component" value="Unassembled WGS sequence"/>
</dbReference>
<dbReference type="Pfam" id="PF01420">
    <property type="entry name" value="Methylase_S"/>
    <property type="match status" value="1"/>
</dbReference>
<dbReference type="RefSeq" id="WP_135479532.1">
    <property type="nucleotide sequence ID" value="NZ_SIJK02000032.1"/>
</dbReference>
<evidence type="ECO:0000259" key="5">
    <source>
        <dbReference type="Pfam" id="PF01420"/>
    </source>
</evidence>